<evidence type="ECO:0000256" key="2">
    <source>
        <dbReference type="ARBA" id="ARBA00004236"/>
    </source>
</evidence>
<dbReference type="SUPFAM" id="SSF47384">
    <property type="entry name" value="Homodimeric domain of signal transducing histidine kinase"/>
    <property type="match status" value="1"/>
</dbReference>
<keyword evidence="5" id="KW-0808">Transferase</keyword>
<keyword evidence="7 14" id="KW-0418">Kinase</keyword>
<evidence type="ECO:0000256" key="11">
    <source>
        <dbReference type="SAM" id="MobiDB-lite"/>
    </source>
</evidence>
<dbReference type="CDD" id="cd00075">
    <property type="entry name" value="HATPase"/>
    <property type="match status" value="1"/>
</dbReference>
<accession>A0A160P910</accession>
<evidence type="ECO:0000313" key="14">
    <source>
        <dbReference type="EMBL" id="BAU87453.1"/>
    </source>
</evidence>
<dbReference type="InterPro" id="IPR003661">
    <property type="entry name" value="HisK_dim/P_dom"/>
</dbReference>
<dbReference type="SMART" id="SM00388">
    <property type="entry name" value="HisKA"/>
    <property type="match status" value="1"/>
</dbReference>
<dbReference type="Gene3D" id="3.30.565.10">
    <property type="entry name" value="Histidine kinase-like ATPase, C-terminal domain"/>
    <property type="match status" value="1"/>
</dbReference>
<dbReference type="SUPFAM" id="SSF55874">
    <property type="entry name" value="ATPase domain of HSP90 chaperone/DNA topoisomerase II/histidine kinase"/>
    <property type="match status" value="1"/>
</dbReference>
<dbReference type="PROSITE" id="PS50885">
    <property type="entry name" value="HAMP"/>
    <property type="match status" value="1"/>
</dbReference>
<dbReference type="Gene3D" id="6.10.340.10">
    <property type="match status" value="1"/>
</dbReference>
<dbReference type="FunFam" id="3.30.565.10:FF:000006">
    <property type="entry name" value="Sensor histidine kinase WalK"/>
    <property type="match status" value="1"/>
</dbReference>
<evidence type="ECO:0000256" key="3">
    <source>
        <dbReference type="ARBA" id="ARBA00012438"/>
    </source>
</evidence>
<dbReference type="InterPro" id="IPR005467">
    <property type="entry name" value="His_kinase_dom"/>
</dbReference>
<organism evidence="14 15">
    <name type="scientific">Streptomyces laurentii</name>
    <dbReference type="NCBI Taxonomy" id="39478"/>
    <lineage>
        <taxon>Bacteria</taxon>
        <taxon>Bacillati</taxon>
        <taxon>Actinomycetota</taxon>
        <taxon>Actinomycetes</taxon>
        <taxon>Kitasatosporales</taxon>
        <taxon>Streptomycetaceae</taxon>
        <taxon>Streptomyces</taxon>
    </lineage>
</organism>
<dbReference type="PROSITE" id="PS50109">
    <property type="entry name" value="HIS_KIN"/>
    <property type="match status" value="1"/>
</dbReference>
<dbReference type="PANTHER" id="PTHR45436">
    <property type="entry name" value="SENSOR HISTIDINE KINASE YKOH"/>
    <property type="match status" value="1"/>
</dbReference>
<gene>
    <name evidence="14" type="ORF">SLA_6587</name>
</gene>
<proteinExistence type="predicted"/>
<dbReference type="CDD" id="cd00082">
    <property type="entry name" value="HisKA"/>
    <property type="match status" value="1"/>
</dbReference>
<evidence type="ECO:0000256" key="6">
    <source>
        <dbReference type="ARBA" id="ARBA00022692"/>
    </source>
</evidence>
<dbReference type="PANTHER" id="PTHR45436:SF5">
    <property type="entry name" value="SENSOR HISTIDINE KINASE TRCS"/>
    <property type="match status" value="1"/>
</dbReference>
<dbReference type="KEGG" id="slau:SLA_6587"/>
<comment type="catalytic activity">
    <reaction evidence="1">
        <text>ATP + protein L-histidine = ADP + protein N-phospho-L-histidine.</text>
        <dbReference type="EC" id="2.7.13.3"/>
    </reaction>
</comment>
<dbReference type="InterPro" id="IPR004358">
    <property type="entry name" value="Sig_transdc_His_kin-like_C"/>
</dbReference>
<dbReference type="AlphaFoldDB" id="A0A160P910"/>
<dbReference type="PRINTS" id="PR00344">
    <property type="entry name" value="BCTRLSENSOR"/>
</dbReference>
<comment type="subcellular location">
    <subcellularLocation>
        <location evidence="2">Cell membrane</location>
    </subcellularLocation>
</comment>
<dbReference type="InterPro" id="IPR036097">
    <property type="entry name" value="HisK_dim/P_sf"/>
</dbReference>
<dbReference type="Pfam" id="PF02518">
    <property type="entry name" value="HATPase_c"/>
    <property type="match status" value="1"/>
</dbReference>
<dbReference type="EMBL" id="AP017424">
    <property type="protein sequence ID" value="BAU87453.1"/>
    <property type="molecule type" value="Genomic_DNA"/>
</dbReference>
<keyword evidence="9" id="KW-0902">Two-component regulatory system</keyword>
<evidence type="ECO:0000256" key="8">
    <source>
        <dbReference type="ARBA" id="ARBA00022989"/>
    </source>
</evidence>
<dbReference type="InterPro" id="IPR003660">
    <property type="entry name" value="HAMP_dom"/>
</dbReference>
<dbReference type="EC" id="2.7.13.3" evidence="3"/>
<dbReference type="Pfam" id="PF00512">
    <property type="entry name" value="HisKA"/>
    <property type="match status" value="1"/>
</dbReference>
<dbReference type="GO" id="GO:0000155">
    <property type="term" value="F:phosphorelay sensor kinase activity"/>
    <property type="evidence" value="ECO:0007669"/>
    <property type="project" value="InterPro"/>
</dbReference>
<keyword evidence="8" id="KW-1133">Transmembrane helix</keyword>
<reference evidence="14 15" key="1">
    <citation type="journal article" date="2016" name="Genome Announc.">
        <title>Complete Genome Sequence of Thiostrepton-Producing Streptomyces laurentii ATCC 31255.</title>
        <authorList>
            <person name="Doi K."/>
            <person name="Fujino Y."/>
            <person name="Nagayoshi Y."/>
            <person name="Ohshima T."/>
            <person name="Ogata S."/>
        </authorList>
    </citation>
    <scope>NUCLEOTIDE SEQUENCE [LARGE SCALE GENOMIC DNA]</scope>
    <source>
        <strain evidence="14 15">ATCC 31255</strain>
    </source>
</reference>
<feature type="domain" description="Histidine kinase" evidence="12">
    <location>
        <begin position="283"/>
        <end position="519"/>
    </location>
</feature>
<keyword evidence="15" id="KW-1185">Reference proteome</keyword>
<evidence type="ECO:0000256" key="10">
    <source>
        <dbReference type="ARBA" id="ARBA00023136"/>
    </source>
</evidence>
<evidence type="ECO:0000259" key="12">
    <source>
        <dbReference type="PROSITE" id="PS50109"/>
    </source>
</evidence>
<dbReference type="InterPro" id="IPR050428">
    <property type="entry name" value="TCS_sensor_his_kinase"/>
</dbReference>
<keyword evidence="4" id="KW-0597">Phosphoprotein</keyword>
<keyword evidence="6" id="KW-0812">Transmembrane</keyword>
<evidence type="ECO:0000256" key="7">
    <source>
        <dbReference type="ARBA" id="ARBA00022777"/>
    </source>
</evidence>
<dbReference type="InterPro" id="IPR003594">
    <property type="entry name" value="HATPase_dom"/>
</dbReference>
<dbReference type="GO" id="GO:0005886">
    <property type="term" value="C:plasma membrane"/>
    <property type="evidence" value="ECO:0007669"/>
    <property type="project" value="UniProtKB-SubCell"/>
</dbReference>
<evidence type="ECO:0000313" key="15">
    <source>
        <dbReference type="Proteomes" id="UP000217676"/>
    </source>
</evidence>
<protein>
    <recommendedName>
        <fullName evidence="3">histidine kinase</fullName>
        <ecNumber evidence="3">2.7.13.3</ecNumber>
    </recommendedName>
</protein>
<evidence type="ECO:0000256" key="9">
    <source>
        <dbReference type="ARBA" id="ARBA00023012"/>
    </source>
</evidence>
<sequence length="553" mass="58771">MTPRDGRTRLRPRLWRSPRTRLRPRLPRSLRARLTAGLVVLLALACGVVGLVTVIALRSFLVGRLDQQIAAGGGRFAVSLEHERRPDADNLGDTRGQADGTFGARVLGDRVERAAVVRGAGYVTVPLTAAEARALTAQPPDAKPRTLHLDRLGAYRVAAWNGDDGDVLLSGLPLRPVEETVDRLVAVETVVFGLVLTAAGVTAAAWTRLSLRPLERLAATADEVTRLPLATGQVAMPPPLPGTRPETEAGRLTGAFNRMLGHVGDALDSRHVVEERLRTFAADAGHELRTPVATVRARAELVLRAHGDTLPDDVRHALERIDAESRRMSLLVDELLLLARLDAGRGLRRDEVDLTRVVLDTVADATARHPGHRWELELPEEPVQVTGDEDRLHQVLANLLANAGRHTPDGTRVTVALSTGAALSEDAKDTDADTGTGGGTEAGGVTLTVTDDGPGIPAELLPGVFRRFTRGDSARSRAGGSTGLGLAIVDAVTRAHGGRATVTSRPGRTRFTLWLPPPGAAAPIPHGVPPRLRAFGQGMGGVSCGGGRRGRLR</sequence>
<evidence type="ECO:0000259" key="13">
    <source>
        <dbReference type="PROSITE" id="PS50885"/>
    </source>
</evidence>
<dbReference type="InterPro" id="IPR036890">
    <property type="entry name" value="HATPase_C_sf"/>
</dbReference>
<dbReference type="Proteomes" id="UP000217676">
    <property type="component" value="Chromosome"/>
</dbReference>
<dbReference type="Gene3D" id="1.10.287.130">
    <property type="match status" value="1"/>
</dbReference>
<name>A0A160P910_STRLU</name>
<evidence type="ECO:0000256" key="1">
    <source>
        <dbReference type="ARBA" id="ARBA00000085"/>
    </source>
</evidence>
<feature type="domain" description="HAMP" evidence="13">
    <location>
        <begin position="208"/>
        <end position="268"/>
    </location>
</feature>
<dbReference type="SMART" id="SM00387">
    <property type="entry name" value="HATPase_c"/>
    <property type="match status" value="1"/>
</dbReference>
<feature type="region of interest" description="Disordered" evidence="11">
    <location>
        <begin position="425"/>
        <end position="453"/>
    </location>
</feature>
<evidence type="ECO:0000256" key="5">
    <source>
        <dbReference type="ARBA" id="ARBA00022679"/>
    </source>
</evidence>
<keyword evidence="10" id="KW-0472">Membrane</keyword>
<evidence type="ECO:0000256" key="4">
    <source>
        <dbReference type="ARBA" id="ARBA00022553"/>
    </source>
</evidence>
<dbReference type="SMART" id="SM00304">
    <property type="entry name" value="HAMP"/>
    <property type="match status" value="1"/>
</dbReference>